<evidence type="ECO:0000256" key="2">
    <source>
        <dbReference type="ARBA" id="ARBA00022803"/>
    </source>
</evidence>
<proteinExistence type="predicted"/>
<sequence>MLILTATIVSCGGDIQDEKITELYRQGNAFYEREQYPEASRTYERIVQQGFHNGFVFYNLGNAHFKQNQIGRAILAYERATRLMPRDRDLQANLEIANQRTIDRLEKTDPWVGHRLLHSMTVNEVTAATSLLGSLLFITWILFVLTDSGTFRRRLFQIGIVVGALFVLCGGTAAIRV</sequence>
<feature type="transmembrane region" description="Helical" evidence="3">
    <location>
        <begin position="125"/>
        <end position="143"/>
    </location>
</feature>
<dbReference type="SMART" id="SM00028">
    <property type="entry name" value="TPR"/>
    <property type="match status" value="2"/>
</dbReference>
<dbReference type="EMBL" id="UINC01041779">
    <property type="protein sequence ID" value="SVB43525.1"/>
    <property type="molecule type" value="Genomic_DNA"/>
</dbReference>
<accession>A0A382DZ63</accession>
<dbReference type="Gene3D" id="1.25.40.10">
    <property type="entry name" value="Tetratricopeptide repeat domain"/>
    <property type="match status" value="1"/>
</dbReference>
<protein>
    <submittedName>
        <fullName evidence="4">Uncharacterized protein</fullName>
    </submittedName>
</protein>
<keyword evidence="2" id="KW-0802">TPR repeat</keyword>
<dbReference type="InterPro" id="IPR013105">
    <property type="entry name" value="TPR_2"/>
</dbReference>
<dbReference type="InterPro" id="IPR011990">
    <property type="entry name" value="TPR-like_helical_dom_sf"/>
</dbReference>
<gene>
    <name evidence="4" type="ORF">METZ01_LOCUS196379</name>
</gene>
<feature type="transmembrane region" description="Helical" evidence="3">
    <location>
        <begin position="155"/>
        <end position="175"/>
    </location>
</feature>
<keyword evidence="3" id="KW-1133">Transmembrane helix</keyword>
<dbReference type="PROSITE" id="PS50005">
    <property type="entry name" value="TPR"/>
    <property type="match status" value="1"/>
</dbReference>
<keyword evidence="1" id="KW-0677">Repeat</keyword>
<dbReference type="Pfam" id="PF07719">
    <property type="entry name" value="TPR_2"/>
    <property type="match status" value="1"/>
</dbReference>
<evidence type="ECO:0000313" key="4">
    <source>
        <dbReference type="EMBL" id="SVB43525.1"/>
    </source>
</evidence>
<evidence type="ECO:0000256" key="3">
    <source>
        <dbReference type="SAM" id="Phobius"/>
    </source>
</evidence>
<organism evidence="4">
    <name type="scientific">marine metagenome</name>
    <dbReference type="NCBI Taxonomy" id="408172"/>
    <lineage>
        <taxon>unclassified sequences</taxon>
        <taxon>metagenomes</taxon>
        <taxon>ecological metagenomes</taxon>
    </lineage>
</organism>
<keyword evidence="3" id="KW-0812">Transmembrane</keyword>
<feature type="non-terminal residue" evidence="4">
    <location>
        <position position="177"/>
    </location>
</feature>
<dbReference type="AlphaFoldDB" id="A0A382DZ63"/>
<dbReference type="SUPFAM" id="SSF48452">
    <property type="entry name" value="TPR-like"/>
    <property type="match status" value="1"/>
</dbReference>
<name>A0A382DZ63_9ZZZZ</name>
<keyword evidence="3" id="KW-0472">Membrane</keyword>
<reference evidence="4" key="1">
    <citation type="submission" date="2018-05" db="EMBL/GenBank/DDBJ databases">
        <authorList>
            <person name="Lanie J.A."/>
            <person name="Ng W.-L."/>
            <person name="Kazmierczak K.M."/>
            <person name="Andrzejewski T.M."/>
            <person name="Davidsen T.M."/>
            <person name="Wayne K.J."/>
            <person name="Tettelin H."/>
            <person name="Glass J.I."/>
            <person name="Rusch D."/>
            <person name="Podicherti R."/>
            <person name="Tsui H.-C.T."/>
            <person name="Winkler M.E."/>
        </authorList>
    </citation>
    <scope>NUCLEOTIDE SEQUENCE</scope>
</reference>
<evidence type="ECO:0000256" key="1">
    <source>
        <dbReference type="ARBA" id="ARBA00022737"/>
    </source>
</evidence>
<dbReference type="InterPro" id="IPR019734">
    <property type="entry name" value="TPR_rpt"/>
</dbReference>